<dbReference type="InterPro" id="IPR023393">
    <property type="entry name" value="START-like_dom_sf"/>
</dbReference>
<dbReference type="RefSeq" id="WP_067300947.1">
    <property type="nucleotide sequence ID" value="NZ_LZJY01000018.1"/>
</dbReference>
<comment type="caution">
    <text evidence="1">The sequence shown here is derived from an EMBL/GenBank/DDBJ whole genome shotgun (WGS) entry which is preliminary data.</text>
</comment>
<evidence type="ECO:0008006" key="3">
    <source>
        <dbReference type="Google" id="ProtNLM"/>
    </source>
</evidence>
<evidence type="ECO:0000313" key="1">
    <source>
        <dbReference type="EMBL" id="OBI10329.1"/>
    </source>
</evidence>
<dbReference type="InterPro" id="IPR019587">
    <property type="entry name" value="Polyketide_cyclase/dehydratase"/>
</dbReference>
<gene>
    <name evidence="1" type="ORF">A5679_07185</name>
</gene>
<organism evidence="1 2">
    <name type="scientific">Mycobacterium scrofulaceum</name>
    <dbReference type="NCBI Taxonomy" id="1783"/>
    <lineage>
        <taxon>Bacteria</taxon>
        <taxon>Bacillati</taxon>
        <taxon>Actinomycetota</taxon>
        <taxon>Actinomycetes</taxon>
        <taxon>Mycobacteriales</taxon>
        <taxon>Mycobacteriaceae</taxon>
        <taxon>Mycobacterium</taxon>
    </lineage>
</organism>
<dbReference type="Gene3D" id="3.30.530.20">
    <property type="match status" value="1"/>
</dbReference>
<proteinExistence type="predicted"/>
<dbReference type="CDD" id="cd07821">
    <property type="entry name" value="PYR_PYL_RCAR_like"/>
    <property type="match status" value="1"/>
</dbReference>
<dbReference type="Proteomes" id="UP000092207">
    <property type="component" value="Unassembled WGS sequence"/>
</dbReference>
<sequence>MIEFTLTRTSTAPIQTVFDAMTDHRGIADYMWAIRRSTLDREGTPAPNGVGAIRRLAAIGPPFVEEIIEFEPPTRYAYRMLSGAPTRDHIGTVQLRETDTGTEVSWHLRSTLKIPGVDRLMRPVFEKVIDGLLKGGIAAAERRR</sequence>
<name>A0A1A2W9T8_MYCSC</name>
<accession>A0A1A2W9T8</accession>
<evidence type="ECO:0000313" key="2">
    <source>
        <dbReference type="Proteomes" id="UP000092207"/>
    </source>
</evidence>
<protein>
    <recommendedName>
        <fullName evidence="3">MxaD family protein</fullName>
    </recommendedName>
</protein>
<dbReference type="AlphaFoldDB" id="A0A1A2W9T8"/>
<reference evidence="1 2" key="1">
    <citation type="submission" date="2016-06" db="EMBL/GenBank/DDBJ databases">
        <authorList>
            <person name="Kjaerup R.B."/>
            <person name="Dalgaard T.S."/>
            <person name="Juul-Madsen H.R."/>
        </authorList>
    </citation>
    <scope>NUCLEOTIDE SEQUENCE [LARGE SCALE GENOMIC DNA]</scope>
    <source>
        <strain evidence="1 2">E2838</strain>
    </source>
</reference>
<dbReference type="SUPFAM" id="SSF55961">
    <property type="entry name" value="Bet v1-like"/>
    <property type="match status" value="1"/>
</dbReference>
<dbReference type="Pfam" id="PF10604">
    <property type="entry name" value="Polyketide_cyc2"/>
    <property type="match status" value="1"/>
</dbReference>
<dbReference type="EMBL" id="LZJY01000018">
    <property type="protein sequence ID" value="OBI10329.1"/>
    <property type="molecule type" value="Genomic_DNA"/>
</dbReference>